<dbReference type="EMBL" id="CP014691">
    <property type="protein sequence ID" value="AQS87352.1"/>
    <property type="molecule type" value="Genomic_DNA"/>
</dbReference>
<reference evidence="1 2" key="1">
    <citation type="submission" date="2016-03" db="EMBL/GenBank/DDBJ databases">
        <title>Acetic acid bacteria sequencing.</title>
        <authorList>
            <person name="Brandt J."/>
            <person name="Jakob F."/>
            <person name="Vogel R.F."/>
        </authorList>
    </citation>
    <scope>NUCLEOTIDE SEQUENCE [LARGE SCALE GENOMIC DNA]</scope>
    <source>
        <strain evidence="1 2">NBRC 101099</strain>
    </source>
</reference>
<organism evidence="1 2">
    <name type="scientific">Neoasaia chiangmaiensis</name>
    <dbReference type="NCBI Taxonomy" id="320497"/>
    <lineage>
        <taxon>Bacteria</taxon>
        <taxon>Pseudomonadati</taxon>
        <taxon>Pseudomonadota</taxon>
        <taxon>Alphaproteobacteria</taxon>
        <taxon>Acetobacterales</taxon>
        <taxon>Acetobacteraceae</taxon>
        <taxon>Neoasaia</taxon>
    </lineage>
</organism>
<dbReference type="RefSeq" id="WP_077806330.1">
    <property type="nucleotide sequence ID" value="NZ_BJXS01000009.1"/>
</dbReference>
<protein>
    <submittedName>
        <fullName evidence="1">Uncharacterized protein</fullName>
    </submittedName>
</protein>
<keyword evidence="2" id="KW-1185">Reference proteome</keyword>
<dbReference type="Pfam" id="PF11911">
    <property type="entry name" value="DUF3429"/>
    <property type="match status" value="1"/>
</dbReference>
<accession>A0A1U9KNH1</accession>
<dbReference type="InterPro" id="IPR021836">
    <property type="entry name" value="DUF3429"/>
</dbReference>
<gene>
    <name evidence="1" type="ORF">A0U93_04705</name>
</gene>
<dbReference type="STRING" id="320497.A0U93_04705"/>
<sequence>MKRLPLLAIVLGLGGLIPFVGLAVAILFAGTLGPVPRLGMAMLTYGGAILSFLGAVHWGLALEPPAIMSGSGTQKLDRQRLLWGVVPSLWAWLALYAGVVWHVRAGLALEIAGFLATIAVERAAYRRGALPPGYMMLRLVLTTVAVLCLGAALLMPLENYAI</sequence>
<evidence type="ECO:0000313" key="1">
    <source>
        <dbReference type="EMBL" id="AQS87352.1"/>
    </source>
</evidence>
<dbReference type="OrthoDB" id="5297436at2"/>
<dbReference type="Proteomes" id="UP000188604">
    <property type="component" value="Chromosome"/>
</dbReference>
<dbReference type="AlphaFoldDB" id="A0A1U9KNH1"/>
<evidence type="ECO:0000313" key="2">
    <source>
        <dbReference type="Proteomes" id="UP000188604"/>
    </source>
</evidence>
<proteinExistence type="predicted"/>
<dbReference type="PANTHER" id="PTHR15887:SF1">
    <property type="entry name" value="TRANSMEMBRANE PROTEIN 69"/>
    <property type="match status" value="1"/>
</dbReference>
<dbReference type="KEGG" id="nch:A0U93_04705"/>
<dbReference type="PANTHER" id="PTHR15887">
    <property type="entry name" value="TRANSMEMBRANE PROTEIN 69"/>
    <property type="match status" value="1"/>
</dbReference>
<name>A0A1U9KNH1_9PROT</name>